<dbReference type="FunFam" id="1.10.630.10:FF:000022">
    <property type="entry name" value="Taxadiene 5-alpha hydroxylase"/>
    <property type="match status" value="1"/>
</dbReference>
<dbReference type="PANTHER" id="PTHR24286:SF53">
    <property type="entry name" value="BETA-AMYRIN 28-OXIDASE-LIKE"/>
    <property type="match status" value="1"/>
</dbReference>
<dbReference type="InterPro" id="IPR002401">
    <property type="entry name" value="Cyt_P450_E_grp-I"/>
</dbReference>
<keyword evidence="4" id="KW-0812">Transmembrane</keyword>
<feature type="binding site" description="axial binding residue" evidence="10">
    <location>
        <position position="434"/>
    </location>
    <ligand>
        <name>heme</name>
        <dbReference type="ChEBI" id="CHEBI:30413"/>
    </ligand>
    <ligandPart>
        <name>Fe</name>
        <dbReference type="ChEBI" id="CHEBI:18248"/>
    </ligandPart>
</feature>
<evidence type="ECO:0000256" key="8">
    <source>
        <dbReference type="ARBA" id="ARBA00023004"/>
    </source>
</evidence>
<dbReference type="AlphaFoldDB" id="A0A068VGN5"/>
<dbReference type="PhylomeDB" id="A0A068VGN5"/>
<dbReference type="GO" id="GO:0020037">
    <property type="term" value="F:heme binding"/>
    <property type="evidence" value="ECO:0007669"/>
    <property type="project" value="InterPro"/>
</dbReference>
<evidence type="ECO:0000256" key="1">
    <source>
        <dbReference type="ARBA" id="ARBA00001971"/>
    </source>
</evidence>
<reference evidence="13" key="1">
    <citation type="journal article" date="2014" name="Science">
        <title>The coffee genome provides insight into the convergent evolution of caffeine biosynthesis.</title>
        <authorList>
            <person name="Denoeud F."/>
            <person name="Carretero-Paulet L."/>
            <person name="Dereeper A."/>
            <person name="Droc G."/>
            <person name="Guyot R."/>
            <person name="Pietrella M."/>
            <person name="Zheng C."/>
            <person name="Alberti A."/>
            <person name="Anthony F."/>
            <person name="Aprea G."/>
            <person name="Aury J.M."/>
            <person name="Bento P."/>
            <person name="Bernard M."/>
            <person name="Bocs S."/>
            <person name="Campa C."/>
            <person name="Cenci A."/>
            <person name="Combes M.C."/>
            <person name="Crouzillat D."/>
            <person name="Da Silva C."/>
            <person name="Daddiego L."/>
            <person name="De Bellis F."/>
            <person name="Dussert S."/>
            <person name="Garsmeur O."/>
            <person name="Gayraud T."/>
            <person name="Guignon V."/>
            <person name="Jahn K."/>
            <person name="Jamilloux V."/>
            <person name="Joet T."/>
            <person name="Labadie K."/>
            <person name="Lan T."/>
            <person name="Leclercq J."/>
            <person name="Lepelley M."/>
            <person name="Leroy T."/>
            <person name="Li L.T."/>
            <person name="Librado P."/>
            <person name="Lopez L."/>
            <person name="Munoz A."/>
            <person name="Noel B."/>
            <person name="Pallavicini A."/>
            <person name="Perrotta G."/>
            <person name="Poncet V."/>
            <person name="Pot D."/>
            <person name="Priyono X."/>
            <person name="Rigoreau M."/>
            <person name="Rouard M."/>
            <person name="Rozas J."/>
            <person name="Tranchant-Dubreuil C."/>
            <person name="VanBuren R."/>
            <person name="Zhang Q."/>
            <person name="Andrade A.C."/>
            <person name="Argout X."/>
            <person name="Bertrand B."/>
            <person name="de Kochko A."/>
            <person name="Graziosi G."/>
            <person name="Henry R.J."/>
            <person name="Jayarama X."/>
            <person name="Ming R."/>
            <person name="Nagai C."/>
            <person name="Rounsley S."/>
            <person name="Sankoff D."/>
            <person name="Giuliano G."/>
            <person name="Albert V.A."/>
            <person name="Wincker P."/>
            <person name="Lashermes P."/>
        </authorList>
    </citation>
    <scope>NUCLEOTIDE SEQUENCE [LARGE SCALE GENOMIC DNA]</scope>
    <source>
        <strain evidence="13">cv. DH200-94</strain>
    </source>
</reference>
<evidence type="ECO:0000256" key="10">
    <source>
        <dbReference type="PIRSR" id="PIRSR602401-1"/>
    </source>
</evidence>
<dbReference type="GO" id="GO:0005506">
    <property type="term" value="F:iron ion binding"/>
    <property type="evidence" value="ECO:0007669"/>
    <property type="project" value="InterPro"/>
</dbReference>
<dbReference type="Gene3D" id="1.10.630.10">
    <property type="entry name" value="Cytochrome P450"/>
    <property type="match status" value="1"/>
</dbReference>
<evidence type="ECO:0000313" key="13">
    <source>
        <dbReference type="Proteomes" id="UP000295252"/>
    </source>
</evidence>
<protein>
    <submittedName>
        <fullName evidence="12">DH200=94 genomic scaffold, scaffold_623</fullName>
    </submittedName>
</protein>
<keyword evidence="13" id="KW-1185">Reference proteome</keyword>
<keyword evidence="9" id="KW-0472">Membrane</keyword>
<proteinExistence type="inferred from homology"/>
<dbReference type="OMA" id="VEMICHH"/>
<keyword evidence="8 10" id="KW-0408">Iron</keyword>
<evidence type="ECO:0000256" key="4">
    <source>
        <dbReference type="ARBA" id="ARBA00022692"/>
    </source>
</evidence>
<evidence type="ECO:0000313" key="12">
    <source>
        <dbReference type="EMBL" id="CDP19704.1"/>
    </source>
</evidence>
<sequence length="485" mass="55685">MIRSIQKRLSLGATMQNFINRLLSKLCFLIFFSFSEYFIHESKKYKLPPGASRFPLVGETLHFFLSGPEKFIHHRMKKYSDEVFATSLVGQNMAVICGAAGNKFLLCTANDFVSPWLPDSLLMFFNWVDSPGKSRKDVFSKIRGFHQAVIMRPEALKKYIPIMDSLTRQHLKTDWDPFQVVKVHPASRKITLALACKLVLGLEPEQTQRFSDSFTVSLQGLFSLPINLPGTTYNRALKEIEKLKQEFLNIILKRKKMVLENGEKAGSDILSRTLLDENAHLLSDLEIALYLVSLMMPSYESTSAAITFVLKYLAELPHIYDMVYKEQMEIAKSKDPEELLNWEDVKKMKYSWNVICEAMRLTPPAVGAFREAETDIHFAGVTIPKGWKVLWSPFTTNKNPKYFPEPENFDPTRFEGDEPTPCTFIPFSTGPRMCPGKEYSRFLILVYMHNVVRKYKLQKLIPDEKVLYHGGPYPASGLPMRLQPH</sequence>
<dbReference type="InterPro" id="IPR001128">
    <property type="entry name" value="Cyt_P450"/>
</dbReference>
<dbReference type="PRINTS" id="PR00463">
    <property type="entry name" value="EP450I"/>
</dbReference>
<dbReference type="InterPro" id="IPR017972">
    <property type="entry name" value="Cyt_P450_CS"/>
</dbReference>
<dbReference type="PANTHER" id="PTHR24286">
    <property type="entry name" value="CYTOCHROME P450 26"/>
    <property type="match status" value="1"/>
</dbReference>
<dbReference type="STRING" id="49390.A0A068VGN5"/>
<gene>
    <name evidence="12" type="ORF">GSCOC_T00007726001</name>
</gene>
<evidence type="ECO:0000256" key="3">
    <source>
        <dbReference type="ARBA" id="ARBA00010617"/>
    </source>
</evidence>
<evidence type="ECO:0000256" key="2">
    <source>
        <dbReference type="ARBA" id="ARBA00004167"/>
    </source>
</evidence>
<dbReference type="Proteomes" id="UP000295252">
    <property type="component" value="Unassembled WGS sequence"/>
</dbReference>
<dbReference type="SUPFAM" id="SSF48264">
    <property type="entry name" value="Cytochrome P450"/>
    <property type="match status" value="1"/>
</dbReference>
<dbReference type="CDD" id="cd11043">
    <property type="entry name" value="CYP90-like"/>
    <property type="match status" value="1"/>
</dbReference>
<comment type="subcellular location">
    <subcellularLocation>
        <location evidence="2">Membrane</location>
        <topology evidence="2">Single-pass membrane protein</topology>
    </subcellularLocation>
</comment>
<keyword evidence="11" id="KW-0503">Monooxygenase</keyword>
<evidence type="ECO:0000256" key="9">
    <source>
        <dbReference type="ARBA" id="ARBA00023136"/>
    </source>
</evidence>
<organism evidence="12 13">
    <name type="scientific">Coffea canephora</name>
    <name type="common">Robusta coffee</name>
    <dbReference type="NCBI Taxonomy" id="49390"/>
    <lineage>
        <taxon>Eukaryota</taxon>
        <taxon>Viridiplantae</taxon>
        <taxon>Streptophyta</taxon>
        <taxon>Embryophyta</taxon>
        <taxon>Tracheophyta</taxon>
        <taxon>Spermatophyta</taxon>
        <taxon>Magnoliopsida</taxon>
        <taxon>eudicotyledons</taxon>
        <taxon>Gunneridae</taxon>
        <taxon>Pentapetalae</taxon>
        <taxon>asterids</taxon>
        <taxon>lamiids</taxon>
        <taxon>Gentianales</taxon>
        <taxon>Rubiaceae</taxon>
        <taxon>Ixoroideae</taxon>
        <taxon>Gardenieae complex</taxon>
        <taxon>Bertiereae - Coffeeae clade</taxon>
        <taxon>Coffeeae</taxon>
        <taxon>Coffea</taxon>
    </lineage>
</organism>
<dbReference type="Pfam" id="PF00067">
    <property type="entry name" value="p450"/>
    <property type="match status" value="1"/>
</dbReference>
<dbReference type="GO" id="GO:0016712">
    <property type="term" value="F:oxidoreductase activity, acting on paired donors, with incorporation or reduction of molecular oxygen, reduced flavin or flavoprotein as one donor, and incorporation of one atom of oxygen"/>
    <property type="evidence" value="ECO:0007669"/>
    <property type="project" value="UniProtKB-ARBA"/>
</dbReference>
<dbReference type="Gramene" id="CDP19704">
    <property type="protein sequence ID" value="CDP19704"/>
    <property type="gene ID" value="GSCOC_T00007726001"/>
</dbReference>
<keyword evidence="6" id="KW-1133">Transmembrane helix</keyword>
<comment type="similarity">
    <text evidence="3 11">Belongs to the cytochrome P450 family.</text>
</comment>
<name>A0A068VGN5_COFCA</name>
<keyword evidence="5 10" id="KW-0479">Metal-binding</keyword>
<comment type="cofactor">
    <cofactor evidence="1 10">
        <name>heme</name>
        <dbReference type="ChEBI" id="CHEBI:30413"/>
    </cofactor>
</comment>
<evidence type="ECO:0000256" key="11">
    <source>
        <dbReference type="RuleBase" id="RU000461"/>
    </source>
</evidence>
<evidence type="ECO:0000256" key="7">
    <source>
        <dbReference type="ARBA" id="ARBA00023002"/>
    </source>
</evidence>
<dbReference type="GO" id="GO:0016125">
    <property type="term" value="P:sterol metabolic process"/>
    <property type="evidence" value="ECO:0007669"/>
    <property type="project" value="TreeGrafter"/>
</dbReference>
<dbReference type="InterPro" id="IPR036396">
    <property type="entry name" value="Cyt_P450_sf"/>
</dbReference>
<dbReference type="GO" id="GO:0016020">
    <property type="term" value="C:membrane"/>
    <property type="evidence" value="ECO:0007669"/>
    <property type="project" value="UniProtKB-SubCell"/>
</dbReference>
<dbReference type="PROSITE" id="PS00086">
    <property type="entry name" value="CYTOCHROME_P450"/>
    <property type="match status" value="1"/>
</dbReference>
<keyword evidence="10 11" id="KW-0349">Heme</keyword>
<keyword evidence="7 11" id="KW-0560">Oxidoreductase</keyword>
<dbReference type="EMBL" id="HG739707">
    <property type="protein sequence ID" value="CDP19704.1"/>
    <property type="molecule type" value="Genomic_DNA"/>
</dbReference>
<dbReference type="InParanoid" id="A0A068VGN5"/>
<evidence type="ECO:0000256" key="5">
    <source>
        <dbReference type="ARBA" id="ARBA00022723"/>
    </source>
</evidence>
<accession>A0A068VGN5</accession>
<evidence type="ECO:0000256" key="6">
    <source>
        <dbReference type="ARBA" id="ARBA00022989"/>
    </source>
</evidence>